<accession>A0A1E3U7D3</accession>
<feature type="compositionally biased region" description="Basic and acidic residues" evidence="1">
    <location>
        <begin position="45"/>
        <end position="54"/>
    </location>
</feature>
<dbReference type="EMBL" id="MEHA01000051">
    <property type="protein sequence ID" value="ODR36520.1"/>
    <property type="molecule type" value="Genomic_DNA"/>
</dbReference>
<sequence length="77" mass="8738">MKAFGMPRIAVRPAVRMEIKLLAERREAAAQTEMKEQTEAGTRMKQTERTEPETARTQTARKVHGTGRRIRDGSITI</sequence>
<feature type="region of interest" description="Disordered" evidence="1">
    <location>
        <begin position="30"/>
        <end position="77"/>
    </location>
</feature>
<proteinExistence type="predicted"/>
<evidence type="ECO:0000256" key="1">
    <source>
        <dbReference type="SAM" id="MobiDB-lite"/>
    </source>
</evidence>
<protein>
    <submittedName>
        <fullName evidence="2">Uncharacterized protein</fullName>
    </submittedName>
</protein>
<organism evidence="2 3">
    <name type="scientific">Eisenbergiella tayi</name>
    <dbReference type="NCBI Taxonomy" id="1432052"/>
    <lineage>
        <taxon>Bacteria</taxon>
        <taxon>Bacillati</taxon>
        <taxon>Bacillota</taxon>
        <taxon>Clostridia</taxon>
        <taxon>Lachnospirales</taxon>
        <taxon>Lachnospiraceae</taxon>
        <taxon>Eisenbergiella</taxon>
    </lineage>
</organism>
<reference evidence="2 3" key="1">
    <citation type="submission" date="2016-08" db="EMBL/GenBank/DDBJ databases">
        <authorList>
            <person name="Seilhamer J.J."/>
        </authorList>
    </citation>
    <scope>NUCLEOTIDE SEQUENCE [LARGE SCALE GENOMIC DNA]</scope>
    <source>
        <strain evidence="2 3">NML150140-1</strain>
    </source>
</reference>
<comment type="caution">
    <text evidence="2">The sequence shown here is derived from an EMBL/GenBank/DDBJ whole genome shotgun (WGS) entry which is preliminary data.</text>
</comment>
<evidence type="ECO:0000313" key="3">
    <source>
        <dbReference type="Proteomes" id="UP000094271"/>
    </source>
</evidence>
<name>A0A1E3U7D3_9FIRM</name>
<evidence type="ECO:0000313" key="2">
    <source>
        <dbReference type="EMBL" id="ODR36520.1"/>
    </source>
</evidence>
<gene>
    <name evidence="2" type="ORF">BEI59_35250</name>
</gene>
<dbReference type="Proteomes" id="UP000094271">
    <property type="component" value="Unassembled WGS sequence"/>
</dbReference>
<dbReference type="AlphaFoldDB" id="A0A1E3U7D3"/>
<feature type="compositionally biased region" description="Basic residues" evidence="1">
    <location>
        <begin position="59"/>
        <end position="68"/>
    </location>
</feature>